<keyword evidence="3" id="KW-0614">Plasmid</keyword>
<dbReference type="EMBL" id="HG938356">
    <property type="protein sequence ID" value="CDN57898.1"/>
    <property type="molecule type" value="Genomic_DNA"/>
</dbReference>
<dbReference type="InterPro" id="IPR000639">
    <property type="entry name" value="Epox_hydrolase-like"/>
</dbReference>
<dbReference type="InterPro" id="IPR000073">
    <property type="entry name" value="AB_hydrolase_1"/>
</dbReference>
<evidence type="ECO:0000313" key="3">
    <source>
        <dbReference type="EMBL" id="CDN57898.1"/>
    </source>
</evidence>
<dbReference type="KEGG" id="ngl:RG1141_PA10660"/>
<dbReference type="PRINTS" id="PR00412">
    <property type="entry name" value="EPOXHYDRLASE"/>
</dbReference>
<organism evidence="3 4">
    <name type="scientific">Neorhizobium galegae bv. officinalis bv. officinalis str. HAMBI 1141</name>
    <dbReference type="NCBI Taxonomy" id="1028801"/>
    <lineage>
        <taxon>Bacteria</taxon>
        <taxon>Pseudomonadati</taxon>
        <taxon>Pseudomonadota</taxon>
        <taxon>Alphaproteobacteria</taxon>
        <taxon>Hyphomicrobiales</taxon>
        <taxon>Rhizobiaceae</taxon>
        <taxon>Rhizobium/Agrobacterium group</taxon>
        <taxon>Neorhizobium</taxon>
    </lineage>
</organism>
<dbReference type="Proteomes" id="UP000028186">
    <property type="component" value="Plasmid pHAMBI1141a"/>
</dbReference>
<proteinExistence type="predicted"/>
<dbReference type="PATRIC" id="fig|1028801.3.peg.5668"/>
<dbReference type="eggNOG" id="COG0596">
    <property type="taxonomic scope" value="Bacteria"/>
</dbReference>
<geneLocation type="plasmid" evidence="4">
    <name>II</name>
</geneLocation>
<evidence type="ECO:0000256" key="1">
    <source>
        <dbReference type="ARBA" id="ARBA00022801"/>
    </source>
</evidence>
<reference evidence="4" key="1">
    <citation type="journal article" date="2014" name="BMC Genomics">
        <title>Genome sequencing of two Neorhizobium galegae strains reveals a noeT gene responsible for the unusual acetylation of the nodulation factors.</title>
        <authorList>
            <person name="Osterman J."/>
            <person name="Marsh J."/>
            <person name="Laine P.K."/>
            <person name="Zeng Z."/>
            <person name="Alatalo E."/>
            <person name="Sullivan J.T."/>
            <person name="Young J.P."/>
            <person name="Thomas-Oates J."/>
            <person name="Paulin L."/>
            <person name="Lindstrom K."/>
        </authorList>
    </citation>
    <scope>NUCLEOTIDE SEQUENCE [LARGE SCALE GENOMIC DNA]</scope>
    <source>
        <strain evidence="4">HAMBI 1141</strain>
        <plasmid evidence="4">II</plasmid>
    </source>
</reference>
<dbReference type="GO" id="GO:0016787">
    <property type="term" value="F:hydrolase activity"/>
    <property type="evidence" value="ECO:0007669"/>
    <property type="project" value="UniProtKB-KW"/>
</dbReference>
<evidence type="ECO:0000259" key="2">
    <source>
        <dbReference type="Pfam" id="PF00561"/>
    </source>
</evidence>
<accession>A0A068THV1</accession>
<gene>
    <name evidence="3" type="ORF">RG1141_PA10660</name>
</gene>
<dbReference type="Pfam" id="PF00561">
    <property type="entry name" value="Abhydrolase_1"/>
    <property type="match status" value="1"/>
</dbReference>
<name>A0A068THV1_NEOGA</name>
<keyword evidence="1 3" id="KW-0378">Hydrolase</keyword>
<protein>
    <submittedName>
        <fullName evidence="3">Putative hydrolase</fullName>
    </submittedName>
</protein>
<dbReference type="Gene3D" id="3.40.50.1820">
    <property type="entry name" value="alpha/beta hydrolase"/>
    <property type="match status" value="1"/>
</dbReference>
<dbReference type="PANTHER" id="PTHR43329">
    <property type="entry name" value="EPOXIDE HYDROLASE"/>
    <property type="match status" value="1"/>
</dbReference>
<dbReference type="SUPFAM" id="SSF53474">
    <property type="entry name" value="alpha/beta-Hydrolases"/>
    <property type="match status" value="1"/>
</dbReference>
<dbReference type="HOGENOM" id="CLU_020336_16_1_5"/>
<sequence>MLMTKYIKTPHLNLAYEEAGDRRGKPIVLVHGWPDDVRCWDKITPELAGSGYRVLAPYLRGCTPTTIHSAGTMRSGAIAALGQDLADFIDGLELRDVLVVGYDWGARAGYVVGALFSERVCGLLAMAAGYATSKPVGEMSYDLAKAYWYEWLVATKQGREAMDKDRRRLCRYLWQTWSPGWTFDDAEFEATAASWENGDWAPISIHAYLQRWGEAAGAPEHEELEKKLLENPPVRVPTIMLQGADDADNFPETSEDKEQYFASSYQRVVLPGVGHFIPREAPHAVLTAIRQLLSDAAASDVRRS</sequence>
<dbReference type="InterPro" id="IPR029058">
    <property type="entry name" value="AB_hydrolase_fold"/>
</dbReference>
<dbReference type="AlphaFoldDB" id="A0A068THV1"/>
<evidence type="ECO:0000313" key="4">
    <source>
        <dbReference type="Proteomes" id="UP000028186"/>
    </source>
</evidence>
<feature type="domain" description="AB hydrolase-1" evidence="2">
    <location>
        <begin position="25"/>
        <end position="277"/>
    </location>
</feature>